<name>A0A1J5UJX0_9GAMM</name>
<organism evidence="4 5">
    <name type="scientific">Bathymodiolus thermophilus thioautotrophic gill symbiont</name>
    <dbReference type="NCBI Taxonomy" id="2360"/>
    <lineage>
        <taxon>Bacteria</taxon>
        <taxon>Pseudomonadati</taxon>
        <taxon>Pseudomonadota</taxon>
        <taxon>Gammaproteobacteria</taxon>
        <taxon>sulfur-oxidizing symbionts</taxon>
    </lineage>
</organism>
<dbReference type="Pfam" id="PF02036">
    <property type="entry name" value="SCP2"/>
    <property type="match status" value="1"/>
</dbReference>
<dbReference type="Proteomes" id="UP000643672">
    <property type="component" value="Unassembled WGS sequence"/>
</dbReference>
<dbReference type="InterPro" id="IPR003033">
    <property type="entry name" value="SCP2_sterol-bd_dom"/>
</dbReference>
<dbReference type="Proteomes" id="UP000278334">
    <property type="component" value="Chromosome"/>
</dbReference>
<reference evidence="4" key="2">
    <citation type="journal article" date="2017" name="Stand. Genomic Sci.">
        <title>Genome sequence of the sulfur-oxidizing Bathymodiolus thermophilus gill endosymbiont.</title>
        <authorList>
            <person name="Ponnudurai R."/>
            <person name="Sayavedra L."/>
            <person name="Kleiner M."/>
            <person name="Heiden S.E."/>
            <person name="Thurmer A."/>
            <person name="Felbeck H."/>
            <person name="Schluter R."/>
            <person name="Sievert S.M."/>
            <person name="Daniel R."/>
            <person name="Schweder T."/>
            <person name="Markert S."/>
        </authorList>
    </citation>
    <scope>NUCLEOTIDE SEQUENCE</scope>
    <source>
        <strain evidence="4">BAT/CrabSpa'14</strain>
    </source>
</reference>
<reference evidence="3 7" key="4">
    <citation type="submission" date="2020-05" db="EMBL/GenBank/DDBJ databases">
        <authorList>
            <person name="Petersen J."/>
            <person name="Sayavedra L."/>
        </authorList>
    </citation>
    <scope>NUCLEOTIDE SEQUENCE [LARGE SCALE GENOMIC DNA]</scope>
    <source>
        <strain evidence="3">B thermophilus SOXS</strain>
    </source>
</reference>
<evidence type="ECO:0000313" key="6">
    <source>
        <dbReference type="Proteomes" id="UP000278334"/>
    </source>
</evidence>
<dbReference type="PANTHER" id="PTHR38693:SF1">
    <property type="entry name" value="UBIQUINONE BIOSYNTHESIS ACCESSORY FACTOR UBIJ"/>
    <property type="match status" value="1"/>
</dbReference>
<dbReference type="EMBL" id="MIQH01000618">
    <property type="protein sequence ID" value="OIR24559.1"/>
    <property type="molecule type" value="Genomic_DNA"/>
</dbReference>
<feature type="domain" description="SCP2" evidence="1">
    <location>
        <begin position="16"/>
        <end position="103"/>
    </location>
</feature>
<sequence length="156" mass="17587">MKTLILENALNHLLSTHQVDISPLEGKTIRLSLQDFPLDVYFICTNNRFFVVTSSDVVDVEITLTVSAFSDLLKKTELHDMLRQDKIIIHGDVKTAQLLVDILQQLDFEEVLSQWTGDIIAHQAGKVIKHLKSSDRPISAFKDKIAAILINPKVVK</sequence>
<protein>
    <recommendedName>
        <fullName evidence="1">SCP2 domain-containing protein</fullName>
    </recommendedName>
</protein>
<dbReference type="InterPro" id="IPR038989">
    <property type="entry name" value="UbiJ"/>
</dbReference>
<dbReference type="EMBL" id="CP024634">
    <property type="protein sequence ID" value="AYQ55874.1"/>
    <property type="molecule type" value="Genomic_DNA"/>
</dbReference>
<dbReference type="GO" id="GO:0006744">
    <property type="term" value="P:ubiquinone biosynthetic process"/>
    <property type="evidence" value="ECO:0007669"/>
    <property type="project" value="InterPro"/>
</dbReference>
<dbReference type="SUPFAM" id="SSF55718">
    <property type="entry name" value="SCP-like"/>
    <property type="match status" value="1"/>
</dbReference>
<dbReference type="RefSeq" id="WP_071564558.1">
    <property type="nucleotide sequence ID" value="NZ_CAESAQ020000059.1"/>
</dbReference>
<dbReference type="PANTHER" id="PTHR38693">
    <property type="entry name" value="UBIQUINONE BIOSYNTHESIS PROTEIN UBIJ"/>
    <property type="match status" value="1"/>
</dbReference>
<evidence type="ECO:0000313" key="2">
    <source>
        <dbReference type="EMBL" id="AYQ55874.1"/>
    </source>
</evidence>
<dbReference type="Proteomes" id="UP000182798">
    <property type="component" value="Unassembled WGS sequence"/>
</dbReference>
<evidence type="ECO:0000313" key="5">
    <source>
        <dbReference type="Proteomes" id="UP000182798"/>
    </source>
</evidence>
<reference evidence="2 6" key="3">
    <citation type="submission" date="2017-11" db="EMBL/GenBank/DDBJ databases">
        <title>Genome sequence of the bacterial symbiont EPR9N from a vent mussel Bathymodiolus thermophilus.</title>
        <authorList>
            <person name="Won Y.-J."/>
        </authorList>
    </citation>
    <scope>NUCLEOTIDE SEQUENCE [LARGE SCALE GENOMIC DNA]</scope>
    <source>
        <strain evidence="2 6">EPR9N</strain>
    </source>
</reference>
<reference evidence="5" key="1">
    <citation type="submission" date="2016-09" db="EMBL/GenBank/DDBJ databases">
        <title>Genome Sequence of Bathymodiolus thermophilus sulfur-oxidizing gill endosymbiont.</title>
        <authorList>
            <person name="Ponnudurai R."/>
            <person name="Kleiner M."/>
            <person name="Sayavedra L."/>
            <person name="Thuermer A."/>
            <person name="Felbeck H."/>
            <person name="Schlueter R."/>
            <person name="Schweder T."/>
            <person name="Markert S."/>
        </authorList>
    </citation>
    <scope>NUCLEOTIDE SEQUENCE [LARGE SCALE GENOMIC DNA]</scope>
    <source>
        <strain evidence="5">BAT/CrabSpa'14</strain>
    </source>
</reference>
<evidence type="ECO:0000313" key="7">
    <source>
        <dbReference type="Proteomes" id="UP000643672"/>
    </source>
</evidence>
<accession>A0A1J5UJX0</accession>
<gene>
    <name evidence="4" type="ORF">BGC33_14810</name>
    <name evidence="2" type="ORF">MS2017_0115</name>
    <name evidence="3" type="ORF">THERMOS_1127</name>
</gene>
<dbReference type="InterPro" id="IPR036527">
    <property type="entry name" value="SCP2_sterol-bd_dom_sf"/>
</dbReference>
<proteinExistence type="predicted"/>
<evidence type="ECO:0000259" key="1">
    <source>
        <dbReference type="Pfam" id="PF02036"/>
    </source>
</evidence>
<dbReference type="EMBL" id="CAESAQ020000059">
    <property type="protein sequence ID" value="CAB5499982.1"/>
    <property type="molecule type" value="Genomic_DNA"/>
</dbReference>
<evidence type="ECO:0000313" key="4">
    <source>
        <dbReference type="EMBL" id="OIR24559.1"/>
    </source>
</evidence>
<keyword evidence="7" id="KW-1185">Reference proteome</keyword>
<dbReference type="KEGG" id="bthg:MS2017_0115"/>
<dbReference type="AlphaFoldDB" id="A0A1J5UJX0"/>
<evidence type="ECO:0000313" key="3">
    <source>
        <dbReference type="EMBL" id="CAB5499982.1"/>
    </source>
</evidence>
<dbReference type="OrthoDB" id="9796077at2"/>